<evidence type="ECO:0000313" key="1">
    <source>
        <dbReference type="EMBL" id="AOS84125.1"/>
    </source>
</evidence>
<evidence type="ECO:0000313" key="2">
    <source>
        <dbReference type="Proteomes" id="UP000095185"/>
    </source>
</evidence>
<dbReference type="AlphaFoldDB" id="A0A1D8D360"/>
<proteinExistence type="predicted"/>
<dbReference type="RefSeq" id="WP_069810322.1">
    <property type="nucleotide sequence ID" value="NZ_CP017305.1"/>
</dbReference>
<reference evidence="1" key="1">
    <citation type="submission" date="2016-09" db="EMBL/GenBank/DDBJ databases">
        <title>Genome sequence of Chlorobaculum limnaeum.</title>
        <authorList>
            <person name="Liu Z."/>
            <person name="Tank M."/>
            <person name="Bryant D.A."/>
        </authorList>
    </citation>
    <scope>NUCLEOTIDE SEQUENCE [LARGE SCALE GENOMIC DNA]</scope>
    <source>
        <strain evidence="1">DSM 1677</strain>
    </source>
</reference>
<keyword evidence="2" id="KW-1185">Reference proteome</keyword>
<dbReference type="OrthoDB" id="597925at2"/>
<organism evidence="1 2">
    <name type="scientific">Chlorobaculum limnaeum</name>
    <dbReference type="NCBI Taxonomy" id="274537"/>
    <lineage>
        <taxon>Bacteria</taxon>
        <taxon>Pseudomonadati</taxon>
        <taxon>Chlorobiota</taxon>
        <taxon>Chlorobiia</taxon>
        <taxon>Chlorobiales</taxon>
        <taxon>Chlorobiaceae</taxon>
        <taxon>Chlorobaculum</taxon>
    </lineage>
</organism>
<name>A0A1D8D360_CHLLM</name>
<dbReference type="EMBL" id="CP017305">
    <property type="protein sequence ID" value="AOS84125.1"/>
    <property type="molecule type" value="Genomic_DNA"/>
</dbReference>
<gene>
    <name evidence="1" type="ORF">BIU88_08265</name>
</gene>
<protein>
    <submittedName>
        <fullName evidence="1">Uncharacterized protein</fullName>
    </submittedName>
</protein>
<sequence>MKSFAAAIRNGETGFAVHNSVFLPFHCEIISIWIGKEMSLLSVPDEITDLLDGEVIGIREGESYTNLVFRKWGDLSRELGNHKGHIILQAVEKGDDLFKRENRHYIRMGFHDHDKELSFEIVNDPFEL</sequence>
<dbReference type="KEGG" id="clz:BIU88_08265"/>
<accession>A0A1D8D360</accession>
<dbReference type="Proteomes" id="UP000095185">
    <property type="component" value="Chromosome"/>
</dbReference>